<keyword evidence="4" id="KW-1185">Reference proteome</keyword>
<sequence length="295" mass="32952">MMFELIDTIDVKNYLGEGVTWDDQTQTVWWTDIEEKQLFCYQLSHRQLCAFDTPYRVCGFALTQQADVVLAAFDRGIALYHLISGNTEWLFQFPEGATVRFNEGRTDAKGRFWVGTMNEFGDKTASSGLYRVDTDLTVTKIEANVGICNGLAWNADATRFYMADSGQQVIYQYRFDIDSGEIADKAIFKQLPANTSPDGAMMDDTGHLWSALWGGSCVARFSPEGEPQYFAVPVEQPTCVAFGGEHHNLLFVTSACYQLSDDALQAAPKTGSLFIYQTDVTSAPRPRFAGEFHHG</sequence>
<dbReference type="EMBL" id="JAKOGG010000021">
    <property type="protein sequence ID" value="MCS4558468.1"/>
    <property type="molecule type" value="Genomic_DNA"/>
</dbReference>
<dbReference type="Gene3D" id="2.120.10.30">
    <property type="entry name" value="TolB, C-terminal domain"/>
    <property type="match status" value="1"/>
</dbReference>
<proteinExistence type="inferred from homology"/>
<gene>
    <name evidence="3" type="ORF">L9G74_18685</name>
</gene>
<dbReference type="PRINTS" id="PR01790">
    <property type="entry name" value="SMP30FAMILY"/>
</dbReference>
<dbReference type="InterPro" id="IPR013658">
    <property type="entry name" value="SGL"/>
</dbReference>
<dbReference type="RefSeq" id="WP_238898287.1">
    <property type="nucleotide sequence ID" value="NZ_JAKOGG010000021.1"/>
</dbReference>
<name>A0ABT2FQ54_9GAMM</name>
<feature type="domain" description="SMP-30/Gluconolactonase/LRE-like region" evidence="2">
    <location>
        <begin position="15"/>
        <end position="255"/>
    </location>
</feature>
<dbReference type="SUPFAM" id="SSF63829">
    <property type="entry name" value="Calcium-dependent phosphotriesterase"/>
    <property type="match status" value="1"/>
</dbReference>
<dbReference type="PANTHER" id="PTHR10907">
    <property type="entry name" value="REGUCALCIN"/>
    <property type="match status" value="1"/>
</dbReference>
<accession>A0ABT2FQ54</accession>
<comment type="similarity">
    <text evidence="1">Belongs to the SMP-30/CGR1 family.</text>
</comment>
<evidence type="ECO:0000256" key="1">
    <source>
        <dbReference type="ARBA" id="ARBA00008853"/>
    </source>
</evidence>
<dbReference type="InterPro" id="IPR005511">
    <property type="entry name" value="SMP-30"/>
</dbReference>
<comment type="caution">
    <text evidence="3">The sequence shown here is derived from an EMBL/GenBank/DDBJ whole genome shotgun (WGS) entry which is preliminary data.</text>
</comment>
<protein>
    <submittedName>
        <fullName evidence="3">SMP-30/gluconolactonase/LRE family protein</fullName>
    </submittedName>
</protein>
<evidence type="ECO:0000259" key="2">
    <source>
        <dbReference type="Pfam" id="PF08450"/>
    </source>
</evidence>
<evidence type="ECO:0000313" key="3">
    <source>
        <dbReference type="EMBL" id="MCS4558468.1"/>
    </source>
</evidence>
<reference evidence="4" key="1">
    <citation type="submission" date="2023-07" db="EMBL/GenBank/DDBJ databases">
        <title>Shewanella mangrovi sp. nov., an acetaldehyde- degrading bacterium isolated from mangrove sediment.</title>
        <authorList>
            <person name="Liu Y."/>
        </authorList>
    </citation>
    <scope>NUCLEOTIDE SEQUENCE [LARGE SCALE GENOMIC DNA]</scope>
    <source>
        <strain evidence="4">C32</strain>
    </source>
</reference>
<dbReference type="Pfam" id="PF08450">
    <property type="entry name" value="SGL"/>
    <property type="match status" value="1"/>
</dbReference>
<organism evidence="3 4">
    <name type="scientific">Shewanella electrica</name>
    <dbReference type="NCBI Taxonomy" id="515560"/>
    <lineage>
        <taxon>Bacteria</taxon>
        <taxon>Pseudomonadati</taxon>
        <taxon>Pseudomonadota</taxon>
        <taxon>Gammaproteobacteria</taxon>
        <taxon>Alteromonadales</taxon>
        <taxon>Shewanellaceae</taxon>
        <taxon>Shewanella</taxon>
    </lineage>
</organism>
<dbReference type="Proteomes" id="UP001201549">
    <property type="component" value="Unassembled WGS sequence"/>
</dbReference>
<evidence type="ECO:0000313" key="4">
    <source>
        <dbReference type="Proteomes" id="UP001201549"/>
    </source>
</evidence>
<dbReference type="PANTHER" id="PTHR10907:SF47">
    <property type="entry name" value="REGUCALCIN"/>
    <property type="match status" value="1"/>
</dbReference>
<dbReference type="InterPro" id="IPR011042">
    <property type="entry name" value="6-blade_b-propeller_TolB-like"/>
</dbReference>